<sequence length="172" mass="19835">MYKWLFVLAIFWAIPLWAMDSEERLTLQEEELRLLQEAYDGQINRVMGDMNEKDSSAFFEARRAGKFVTWKDFEIEMPALQAFTVQEVPYGFSVKSKWNSRETATILVYTRDDELYYKVTVGKSASNDFVRMVHAVFESDGETTFREGTPCNSQAVSCLNGYEKGTSGKNKK</sequence>
<evidence type="ECO:0000313" key="1">
    <source>
        <dbReference type="EMBL" id="SHK92651.1"/>
    </source>
</evidence>
<organism evidence="1 2">
    <name type="scientific">Fibrobacter intestinalis</name>
    <dbReference type="NCBI Taxonomy" id="28122"/>
    <lineage>
        <taxon>Bacteria</taxon>
        <taxon>Pseudomonadati</taxon>
        <taxon>Fibrobacterota</taxon>
        <taxon>Fibrobacteria</taxon>
        <taxon>Fibrobacterales</taxon>
        <taxon>Fibrobacteraceae</taxon>
        <taxon>Fibrobacter</taxon>
    </lineage>
</organism>
<keyword evidence="2" id="KW-1185">Reference proteome</keyword>
<gene>
    <name evidence="1" type="ORF">SAMN05720469_12421</name>
</gene>
<dbReference type="Proteomes" id="UP000184275">
    <property type="component" value="Unassembled WGS sequence"/>
</dbReference>
<proteinExistence type="predicted"/>
<protein>
    <submittedName>
        <fullName evidence="1">Uncharacterized protein</fullName>
    </submittedName>
</protein>
<reference evidence="2" key="1">
    <citation type="submission" date="2016-11" db="EMBL/GenBank/DDBJ databases">
        <authorList>
            <person name="Varghese N."/>
            <person name="Submissions S."/>
        </authorList>
    </citation>
    <scope>NUCLEOTIDE SEQUENCE [LARGE SCALE GENOMIC DNA]</scope>
    <source>
        <strain evidence="2">UWOS</strain>
    </source>
</reference>
<evidence type="ECO:0000313" key="2">
    <source>
        <dbReference type="Proteomes" id="UP000184275"/>
    </source>
</evidence>
<dbReference type="EMBL" id="FRAW01000024">
    <property type="protein sequence ID" value="SHK92651.1"/>
    <property type="molecule type" value="Genomic_DNA"/>
</dbReference>
<name>A0A1M6WG49_9BACT</name>
<dbReference type="AlphaFoldDB" id="A0A1M6WG49"/>
<dbReference type="RefSeq" id="WP_073305203.1">
    <property type="nucleotide sequence ID" value="NZ_FRAW01000024.1"/>
</dbReference>
<accession>A0A1M6WG49</accession>